<sequence>MTRWQVAGQPSNAIEAATIADGIARTTTLAMTGHGRVEVALDASDLGTTHRLLSPPLGGTMDRSALQAHLHVVAACTPSTMCG</sequence>
<accession>A0A0K0GFD9</accession>
<gene>
    <name evidence="1" type="ordered locus">PXO_03358</name>
</gene>
<dbReference type="EMBL" id="CP000967">
    <property type="protein sequence ID" value="ACD56797.1"/>
    <property type="molecule type" value="Genomic_DNA"/>
</dbReference>
<organism evidence="1 2">
    <name type="scientific">Xanthomonas oryzae pv. oryzae (strain PXO99A)</name>
    <dbReference type="NCBI Taxonomy" id="360094"/>
    <lineage>
        <taxon>Bacteria</taxon>
        <taxon>Pseudomonadati</taxon>
        <taxon>Pseudomonadota</taxon>
        <taxon>Gammaproteobacteria</taxon>
        <taxon>Lysobacterales</taxon>
        <taxon>Lysobacteraceae</taxon>
        <taxon>Xanthomonas</taxon>
    </lineage>
</organism>
<dbReference type="AlphaFoldDB" id="A0A0K0GFD9"/>
<dbReference type="Proteomes" id="UP000001740">
    <property type="component" value="Chromosome"/>
</dbReference>
<protein>
    <submittedName>
        <fullName evidence="1">Uncharacterized protein</fullName>
    </submittedName>
</protein>
<dbReference type="HOGENOM" id="CLU_2541748_0_0_6"/>
<evidence type="ECO:0000313" key="2">
    <source>
        <dbReference type="Proteomes" id="UP000001740"/>
    </source>
</evidence>
<name>A0A0K0GFD9_XANOP</name>
<reference evidence="1 2" key="1">
    <citation type="journal article" date="2008" name="BMC Genomics">
        <title>Genome sequence and rapid evolution of the rice pathogen Xanthomonas oryzae pv. oryzae PXO99A.</title>
        <authorList>
            <person name="Salzberg S.L."/>
            <person name="Sommer D.D."/>
            <person name="Schatz M.C."/>
            <person name="Phillippy A.M."/>
            <person name="Rabinowicz P.D."/>
            <person name="Tsuge S."/>
            <person name="Furutani A."/>
            <person name="Ochiai H."/>
            <person name="Delcher A.L."/>
            <person name="Kelley D."/>
            <person name="Madupu R."/>
            <person name="Puiu D."/>
            <person name="Radune D."/>
            <person name="Shumway M."/>
            <person name="Trapnell C."/>
            <person name="Aparna G."/>
            <person name="Jha G."/>
            <person name="Pandey A."/>
            <person name="Patil P.B."/>
            <person name="Ishihara H."/>
            <person name="Meyer D.F."/>
            <person name="Szurek B."/>
            <person name="Verdier V."/>
            <person name="Koebnik R."/>
            <person name="Dow J.M."/>
            <person name="Ryan R.P."/>
            <person name="Hirata H."/>
            <person name="Tsuyumu S."/>
            <person name="Won Lee S."/>
            <person name="Seo Y.S."/>
            <person name="Sriariyanum M."/>
            <person name="Ronald P.C."/>
            <person name="Sonti R.V."/>
            <person name="Van Sluys M.A."/>
            <person name="Leach J.E."/>
            <person name="White F.F."/>
            <person name="Bogdanove A.J."/>
        </authorList>
    </citation>
    <scope>NUCLEOTIDE SEQUENCE [LARGE SCALE GENOMIC DNA]</scope>
    <source>
        <strain evidence="1 2">PXO99A</strain>
    </source>
</reference>
<evidence type="ECO:0000313" key="1">
    <source>
        <dbReference type="EMBL" id="ACD56797.1"/>
    </source>
</evidence>
<proteinExistence type="predicted"/>
<dbReference type="KEGG" id="xop:PXO_03358"/>